<dbReference type="SMART" id="SM00382">
    <property type="entry name" value="AAA"/>
    <property type="match status" value="1"/>
</dbReference>
<name>A0ABW5PLU8_9BACI</name>
<dbReference type="Gene3D" id="3.40.50.300">
    <property type="entry name" value="P-loop containing nucleotide triphosphate hydrolases"/>
    <property type="match status" value="1"/>
</dbReference>
<keyword evidence="3 5" id="KW-0067">ATP-binding</keyword>
<dbReference type="RefSeq" id="WP_141189665.1">
    <property type="nucleotide sequence ID" value="NZ_JBHUMR010000007.1"/>
</dbReference>
<keyword evidence="6" id="KW-1185">Reference proteome</keyword>
<accession>A0ABW5PLU8</accession>
<evidence type="ECO:0000313" key="6">
    <source>
        <dbReference type="Proteomes" id="UP001597458"/>
    </source>
</evidence>
<dbReference type="NCBIfam" id="NF008653">
    <property type="entry name" value="PRK11650.1"/>
    <property type="match status" value="1"/>
</dbReference>
<dbReference type="GO" id="GO:0005524">
    <property type="term" value="F:ATP binding"/>
    <property type="evidence" value="ECO:0007669"/>
    <property type="project" value="UniProtKB-KW"/>
</dbReference>
<dbReference type="InterPro" id="IPR015855">
    <property type="entry name" value="ABC_transpr_MalK-like"/>
</dbReference>
<evidence type="ECO:0000259" key="4">
    <source>
        <dbReference type="PROSITE" id="PS50893"/>
    </source>
</evidence>
<feature type="domain" description="ABC transporter" evidence="4">
    <location>
        <begin position="4"/>
        <end position="236"/>
    </location>
</feature>
<keyword evidence="2" id="KW-0547">Nucleotide-binding</keyword>
<protein>
    <submittedName>
        <fullName evidence="5">ABC transporter ATP-binding protein</fullName>
    </submittedName>
</protein>
<dbReference type="InterPro" id="IPR027417">
    <property type="entry name" value="P-loop_NTPase"/>
</dbReference>
<dbReference type="PROSITE" id="PS00211">
    <property type="entry name" value="ABC_TRANSPORTER_1"/>
    <property type="match status" value="1"/>
</dbReference>
<keyword evidence="1" id="KW-0813">Transport</keyword>
<dbReference type="EMBL" id="JBHUMR010000007">
    <property type="protein sequence ID" value="MFD2616223.1"/>
    <property type="molecule type" value="Genomic_DNA"/>
</dbReference>
<dbReference type="Pfam" id="PF00005">
    <property type="entry name" value="ABC_tran"/>
    <property type="match status" value="1"/>
</dbReference>
<dbReference type="Gene3D" id="2.40.50.140">
    <property type="entry name" value="Nucleic acid-binding proteins"/>
    <property type="match status" value="1"/>
</dbReference>
<evidence type="ECO:0000256" key="2">
    <source>
        <dbReference type="ARBA" id="ARBA00022741"/>
    </source>
</evidence>
<dbReference type="InterPro" id="IPR008995">
    <property type="entry name" value="Mo/tungstate-bd_C_term_dom"/>
</dbReference>
<evidence type="ECO:0000256" key="3">
    <source>
        <dbReference type="ARBA" id="ARBA00022840"/>
    </source>
</evidence>
<dbReference type="CDD" id="cd03301">
    <property type="entry name" value="ABC_MalK_N"/>
    <property type="match status" value="1"/>
</dbReference>
<organism evidence="5 6">
    <name type="scientific">Terrilactibacillus laevilacticus</name>
    <dbReference type="NCBI Taxonomy" id="1380157"/>
    <lineage>
        <taxon>Bacteria</taxon>
        <taxon>Bacillati</taxon>
        <taxon>Bacillota</taxon>
        <taxon>Bacilli</taxon>
        <taxon>Bacillales</taxon>
        <taxon>Bacillaceae</taxon>
        <taxon>Terrilactibacillus</taxon>
    </lineage>
</organism>
<dbReference type="Gene3D" id="2.40.50.100">
    <property type="match status" value="1"/>
</dbReference>
<dbReference type="SUPFAM" id="SSF50331">
    <property type="entry name" value="MOP-like"/>
    <property type="match status" value="1"/>
</dbReference>
<comment type="caution">
    <text evidence="5">The sequence shown here is derived from an EMBL/GenBank/DDBJ whole genome shotgun (WGS) entry which is preliminary data.</text>
</comment>
<dbReference type="InterPro" id="IPR012340">
    <property type="entry name" value="NA-bd_OB-fold"/>
</dbReference>
<dbReference type="Pfam" id="PF17912">
    <property type="entry name" value="OB_MalK"/>
    <property type="match status" value="1"/>
</dbReference>
<dbReference type="Proteomes" id="UP001597458">
    <property type="component" value="Unassembled WGS sequence"/>
</dbReference>
<dbReference type="InterPro" id="IPR047641">
    <property type="entry name" value="ABC_transpr_MalK/UgpC-like"/>
</dbReference>
<evidence type="ECO:0000313" key="5">
    <source>
        <dbReference type="EMBL" id="MFD2616223.1"/>
    </source>
</evidence>
<dbReference type="InterPro" id="IPR003593">
    <property type="entry name" value="AAA+_ATPase"/>
</dbReference>
<dbReference type="PANTHER" id="PTHR43875">
    <property type="entry name" value="MALTODEXTRIN IMPORT ATP-BINDING PROTEIN MSMX"/>
    <property type="match status" value="1"/>
</dbReference>
<dbReference type="InterPro" id="IPR040582">
    <property type="entry name" value="OB_MalK-like"/>
</dbReference>
<dbReference type="InterPro" id="IPR017871">
    <property type="entry name" value="ABC_transporter-like_CS"/>
</dbReference>
<evidence type="ECO:0000256" key="1">
    <source>
        <dbReference type="ARBA" id="ARBA00022448"/>
    </source>
</evidence>
<sequence>MADILLKNICKRYKNSDTLSVSNFNLDIQHKEFIVFVGPSGCGKSTTLRMIAGLEEITDGDLFIDNKRMNDVAPKNRDIAMVFQNYALYPHMTVYDNMAFGLKIKKMPKAEIESRVKEAAKILGLEDYLKRKPKALSGGQRQRVALGRAMVRNPKVFLMDEPLSNLDAKLRLQMRAEISKLHRRLDTTTIYVTHDQTEAMTMASRIVIMKDGVIQQIGTPKEVYNHPINVFVASFIGSPAMNFIPATCSDTELKIGNISFALPKDKLDVLRSKGYINKEFILGIRPEDINRNEHLIQDTKAGQFDASIDVSELMGSESLLYTSINGTNIVAKVTDTDIKNGDQVQLAFDLDKIHFFDKDTEEVITLNTKEAIAL</sequence>
<dbReference type="InterPro" id="IPR003439">
    <property type="entry name" value="ABC_transporter-like_ATP-bd"/>
</dbReference>
<gene>
    <name evidence="5" type="ORF">ACFSTF_02710</name>
</gene>
<dbReference type="PANTHER" id="PTHR43875:SF1">
    <property type="entry name" value="OSMOPROTECTIVE COMPOUNDS UPTAKE ATP-BINDING PROTEIN GGTA"/>
    <property type="match status" value="1"/>
</dbReference>
<dbReference type="PROSITE" id="PS50893">
    <property type="entry name" value="ABC_TRANSPORTER_2"/>
    <property type="match status" value="1"/>
</dbReference>
<dbReference type="SUPFAM" id="SSF52540">
    <property type="entry name" value="P-loop containing nucleoside triphosphate hydrolases"/>
    <property type="match status" value="1"/>
</dbReference>
<proteinExistence type="predicted"/>
<reference evidence="6" key="1">
    <citation type="journal article" date="2019" name="Int. J. Syst. Evol. Microbiol.">
        <title>The Global Catalogue of Microorganisms (GCM) 10K type strain sequencing project: providing services to taxonomists for standard genome sequencing and annotation.</title>
        <authorList>
            <consortium name="The Broad Institute Genomics Platform"/>
            <consortium name="The Broad Institute Genome Sequencing Center for Infectious Disease"/>
            <person name="Wu L."/>
            <person name="Ma J."/>
        </authorList>
    </citation>
    <scope>NUCLEOTIDE SEQUENCE [LARGE SCALE GENOMIC DNA]</scope>
    <source>
        <strain evidence="6">TISTR 2241</strain>
    </source>
</reference>